<keyword evidence="2" id="KW-1185">Reference proteome</keyword>
<protein>
    <submittedName>
        <fullName evidence="1">TROVE domain-containing protein</fullName>
    </submittedName>
</protein>
<reference evidence="2" key="1">
    <citation type="journal article" date="2019" name="Int. J. Syst. Evol. Microbiol.">
        <title>The Global Catalogue of Microorganisms (GCM) 10K type strain sequencing project: providing services to taxonomists for standard genome sequencing and annotation.</title>
        <authorList>
            <consortium name="The Broad Institute Genomics Platform"/>
            <consortium name="The Broad Institute Genome Sequencing Center for Infectious Disease"/>
            <person name="Wu L."/>
            <person name="Ma J."/>
        </authorList>
    </citation>
    <scope>NUCLEOTIDE SEQUENCE [LARGE SCALE GENOMIC DNA]</scope>
    <source>
        <strain evidence="2">JCM 31696</strain>
    </source>
</reference>
<dbReference type="Proteomes" id="UP001597083">
    <property type="component" value="Unassembled WGS sequence"/>
</dbReference>
<sequence length="114" mass="12421">ASVLREVERFVKRIGEVGHGTRIADSVRAAYQGHDRVIIVSDMQTFTGGWAGNVTDAAPPHVPMYGFNLAGYKHAAIPTGTGTRHELGGMTDQTFRMIPLLESGRNASWPWEGN</sequence>
<evidence type="ECO:0000313" key="2">
    <source>
        <dbReference type="Proteomes" id="UP001597083"/>
    </source>
</evidence>
<dbReference type="EMBL" id="JBHTIR010000734">
    <property type="protein sequence ID" value="MFD0851732.1"/>
    <property type="molecule type" value="Genomic_DNA"/>
</dbReference>
<accession>A0ABW3CDV3</accession>
<organism evidence="1 2">
    <name type="scientific">Actinomadura adrarensis</name>
    <dbReference type="NCBI Taxonomy" id="1819600"/>
    <lineage>
        <taxon>Bacteria</taxon>
        <taxon>Bacillati</taxon>
        <taxon>Actinomycetota</taxon>
        <taxon>Actinomycetes</taxon>
        <taxon>Streptosporangiales</taxon>
        <taxon>Thermomonosporaceae</taxon>
        <taxon>Actinomadura</taxon>
    </lineage>
</organism>
<proteinExistence type="predicted"/>
<gene>
    <name evidence="1" type="ORF">ACFQ07_05850</name>
</gene>
<evidence type="ECO:0000313" key="1">
    <source>
        <dbReference type="EMBL" id="MFD0851732.1"/>
    </source>
</evidence>
<feature type="non-terminal residue" evidence="1">
    <location>
        <position position="1"/>
    </location>
</feature>
<comment type="caution">
    <text evidence="1">The sequence shown here is derived from an EMBL/GenBank/DDBJ whole genome shotgun (WGS) entry which is preliminary data.</text>
</comment>
<name>A0ABW3CDV3_9ACTN</name>